<organism evidence="2 3">
    <name type="scientific">Candidatus Yanofskybacteria bacterium RIFCSPHIGHO2_01_FULL_41_27</name>
    <dbReference type="NCBI Taxonomy" id="1802662"/>
    <lineage>
        <taxon>Bacteria</taxon>
        <taxon>Candidatus Yanofskyibacteriota</taxon>
    </lineage>
</organism>
<evidence type="ECO:0000313" key="2">
    <source>
        <dbReference type="EMBL" id="OGM98691.1"/>
    </source>
</evidence>
<dbReference type="AlphaFoldDB" id="A0A1F8ECR1"/>
<feature type="transmembrane region" description="Helical" evidence="1">
    <location>
        <begin position="44"/>
        <end position="65"/>
    </location>
</feature>
<name>A0A1F8ECR1_9BACT</name>
<keyword evidence="1" id="KW-0812">Transmembrane</keyword>
<reference evidence="2 3" key="1">
    <citation type="journal article" date="2016" name="Nat. Commun.">
        <title>Thousands of microbial genomes shed light on interconnected biogeochemical processes in an aquifer system.</title>
        <authorList>
            <person name="Anantharaman K."/>
            <person name="Brown C.T."/>
            <person name="Hug L.A."/>
            <person name="Sharon I."/>
            <person name="Castelle C.J."/>
            <person name="Probst A.J."/>
            <person name="Thomas B.C."/>
            <person name="Singh A."/>
            <person name="Wilkins M.J."/>
            <person name="Karaoz U."/>
            <person name="Brodie E.L."/>
            <person name="Williams K.H."/>
            <person name="Hubbard S.S."/>
            <person name="Banfield J.F."/>
        </authorList>
    </citation>
    <scope>NUCLEOTIDE SEQUENCE [LARGE SCALE GENOMIC DNA]</scope>
</reference>
<dbReference type="STRING" id="1802662.A2736_00510"/>
<accession>A0A1F8ECR1</accession>
<keyword evidence="1" id="KW-0472">Membrane</keyword>
<protein>
    <submittedName>
        <fullName evidence="2">Uncharacterized protein</fullName>
    </submittedName>
</protein>
<dbReference type="Proteomes" id="UP000177503">
    <property type="component" value="Unassembled WGS sequence"/>
</dbReference>
<evidence type="ECO:0000313" key="3">
    <source>
        <dbReference type="Proteomes" id="UP000177503"/>
    </source>
</evidence>
<comment type="caution">
    <text evidence="2">The sequence shown here is derived from an EMBL/GenBank/DDBJ whole genome shotgun (WGS) entry which is preliminary data.</text>
</comment>
<dbReference type="EMBL" id="MGJC01000043">
    <property type="protein sequence ID" value="OGM98691.1"/>
    <property type="molecule type" value="Genomic_DNA"/>
</dbReference>
<evidence type="ECO:0000256" key="1">
    <source>
        <dbReference type="SAM" id="Phobius"/>
    </source>
</evidence>
<gene>
    <name evidence="2" type="ORF">A2736_00510</name>
</gene>
<keyword evidence="1" id="KW-1133">Transmembrane helix</keyword>
<sequence>MEPGLISNTLANIYGVSNFRLGDFSLAQLIGYIPEIQGSGAFGVLKLILVVATLILGASFIIIVIKLSSLVGSKISIVKEILPPQSAEGGASNARWGEVLRHINSNREAEWKFAVIEADNLIDDTLKMAGFPGESLGERLMAIEQGQLATLDGLWNAHKTRNKIAHDANYFMRYAEAKKAVEQFEKTLQELGAI</sequence>
<proteinExistence type="predicted"/>